<proteinExistence type="predicted"/>
<dbReference type="RefSeq" id="WP_203683993.1">
    <property type="nucleotide sequence ID" value="NZ_BOMW01000066.1"/>
</dbReference>
<protein>
    <submittedName>
        <fullName evidence="2">Uncharacterized protein</fullName>
    </submittedName>
</protein>
<reference evidence="2" key="1">
    <citation type="submission" date="2021-01" db="EMBL/GenBank/DDBJ databases">
        <title>Whole genome shotgun sequence of Actinoplanes siamensis NBRC 109076.</title>
        <authorList>
            <person name="Komaki H."/>
            <person name="Tamura T."/>
        </authorList>
    </citation>
    <scope>NUCLEOTIDE SEQUENCE</scope>
    <source>
        <strain evidence="2">NBRC 109076</strain>
    </source>
</reference>
<dbReference type="AlphaFoldDB" id="A0A919NCZ2"/>
<evidence type="ECO:0000313" key="2">
    <source>
        <dbReference type="EMBL" id="GIF08643.1"/>
    </source>
</evidence>
<organism evidence="2 3">
    <name type="scientific">Actinoplanes siamensis</name>
    <dbReference type="NCBI Taxonomy" id="1223317"/>
    <lineage>
        <taxon>Bacteria</taxon>
        <taxon>Bacillati</taxon>
        <taxon>Actinomycetota</taxon>
        <taxon>Actinomycetes</taxon>
        <taxon>Micromonosporales</taxon>
        <taxon>Micromonosporaceae</taxon>
        <taxon>Actinoplanes</taxon>
    </lineage>
</organism>
<name>A0A919NCZ2_9ACTN</name>
<dbReference type="Proteomes" id="UP000629619">
    <property type="component" value="Unassembled WGS sequence"/>
</dbReference>
<feature type="region of interest" description="Disordered" evidence="1">
    <location>
        <begin position="23"/>
        <end position="48"/>
    </location>
</feature>
<evidence type="ECO:0000313" key="3">
    <source>
        <dbReference type="Proteomes" id="UP000629619"/>
    </source>
</evidence>
<keyword evidence="3" id="KW-1185">Reference proteome</keyword>
<comment type="caution">
    <text evidence="2">The sequence shown here is derived from an EMBL/GenBank/DDBJ whole genome shotgun (WGS) entry which is preliminary data.</text>
</comment>
<sequence>MAATPYLVTCLVTLRAEFNRLSPRRDKSSDGWIGDTAHASRTSDHNPDGAGRVLAIDIDSDGPWPVPFGALVERLRGDPRLEYIIWNRRIASRSRGWTWRTYTGSSDPHTGHAHLSARHDHTGNTSTAPWGLIQEDDVTPEDIEKIATATAAKLKPQLEQASSAWDDTFGRGESQTTAGTTLIEIRNNLRAVLAKVFEQPDSPIDEAGIVAAILAGLAPEKIAAAVAQAVPRELAEDVANELRDRLAS</sequence>
<gene>
    <name evidence="2" type="ORF">Asi03nite_61810</name>
</gene>
<accession>A0A919NCZ2</accession>
<evidence type="ECO:0000256" key="1">
    <source>
        <dbReference type="SAM" id="MobiDB-lite"/>
    </source>
</evidence>
<dbReference type="EMBL" id="BOMW01000066">
    <property type="protein sequence ID" value="GIF08643.1"/>
    <property type="molecule type" value="Genomic_DNA"/>
</dbReference>